<protein>
    <submittedName>
        <fullName evidence="1">Uncharacterized protein</fullName>
    </submittedName>
</protein>
<sequence>MEEKVCMVIGEEKIIIIIIKHITCCRELQGETGAVARAATREKEKQPQDGHNLKQQIKEETGKNYLEEKTMIYKFVSSGFKF</sequence>
<reference evidence="2" key="1">
    <citation type="journal article" date="2023" name="Nat. Plants">
        <title>Single-cell RNA sequencing provides a high-resolution roadmap for understanding the multicellular compartmentation of specialized metabolism.</title>
        <authorList>
            <person name="Sun S."/>
            <person name="Shen X."/>
            <person name="Li Y."/>
            <person name="Li Y."/>
            <person name="Wang S."/>
            <person name="Li R."/>
            <person name="Zhang H."/>
            <person name="Shen G."/>
            <person name="Guo B."/>
            <person name="Wei J."/>
            <person name="Xu J."/>
            <person name="St-Pierre B."/>
            <person name="Chen S."/>
            <person name="Sun C."/>
        </authorList>
    </citation>
    <scope>NUCLEOTIDE SEQUENCE [LARGE SCALE GENOMIC DNA]</scope>
</reference>
<dbReference type="EMBL" id="CM044705">
    <property type="protein sequence ID" value="KAI5662230.1"/>
    <property type="molecule type" value="Genomic_DNA"/>
</dbReference>
<accession>A0ACC0AMW8</accession>
<comment type="caution">
    <text evidence="1">The sequence shown here is derived from an EMBL/GenBank/DDBJ whole genome shotgun (WGS) entry which is preliminary data.</text>
</comment>
<gene>
    <name evidence="1" type="ORF">M9H77_21553</name>
</gene>
<dbReference type="Proteomes" id="UP001060085">
    <property type="component" value="Linkage Group LG05"/>
</dbReference>
<evidence type="ECO:0000313" key="2">
    <source>
        <dbReference type="Proteomes" id="UP001060085"/>
    </source>
</evidence>
<name>A0ACC0AMW8_CATRO</name>
<organism evidence="1 2">
    <name type="scientific">Catharanthus roseus</name>
    <name type="common">Madagascar periwinkle</name>
    <name type="synonym">Vinca rosea</name>
    <dbReference type="NCBI Taxonomy" id="4058"/>
    <lineage>
        <taxon>Eukaryota</taxon>
        <taxon>Viridiplantae</taxon>
        <taxon>Streptophyta</taxon>
        <taxon>Embryophyta</taxon>
        <taxon>Tracheophyta</taxon>
        <taxon>Spermatophyta</taxon>
        <taxon>Magnoliopsida</taxon>
        <taxon>eudicotyledons</taxon>
        <taxon>Gunneridae</taxon>
        <taxon>Pentapetalae</taxon>
        <taxon>asterids</taxon>
        <taxon>lamiids</taxon>
        <taxon>Gentianales</taxon>
        <taxon>Apocynaceae</taxon>
        <taxon>Rauvolfioideae</taxon>
        <taxon>Vinceae</taxon>
        <taxon>Catharanthinae</taxon>
        <taxon>Catharanthus</taxon>
    </lineage>
</organism>
<keyword evidence="2" id="KW-1185">Reference proteome</keyword>
<evidence type="ECO:0000313" key="1">
    <source>
        <dbReference type="EMBL" id="KAI5662230.1"/>
    </source>
</evidence>
<proteinExistence type="predicted"/>